<sequence length="480" mass="51198">MVQSGGDDKDKKRKERTMSTTTKEQSHKRTKRQPSPEEDEDVVAEVPSTSNKARGGGRGGGRSGGRQASTAAKGKTAAKSKKITTAQRAAAEAAAEAQRSSGSDDEAQLPKSERILAKTSIAPPPRTRPPNSKVMPKATPKPSQVRIRKSSSPDDEEMDRSEVVKGKKKVVEGKRKVVEESENDLGGYEDADASSAMSDEHKLPEMEGVEVESVVVKAKAGKKKAIAEPTTRRGDFLSFRSGDAALSSGLSNPTSGISAASSEQPTPSISPGPADVQMNSDSDDALAQVFSDQIDVDDRAYTKEELKGSSRTMGGSIGGKAVGNALNIADMIVDQPTMSGKVKIFHSMLLVIWPSFSTKLISAGQLSVVVLEATTESAAVTPSAPVATTSSTGGTKPIGIKRSKMTLMLIEKYELPPDLTNYSSEGTLHSAYSKYKAIKELMGKIEDEVAEGTEKEGKESKEEFDFKLSFILSPRFNYFG</sequence>
<dbReference type="EMBL" id="ML209119">
    <property type="protein sequence ID" value="TFK58981.1"/>
    <property type="molecule type" value="Genomic_DNA"/>
</dbReference>
<reference evidence="1 2" key="1">
    <citation type="journal article" date="2019" name="Nat. Ecol. Evol.">
        <title>Megaphylogeny resolves global patterns of mushroom evolution.</title>
        <authorList>
            <person name="Varga T."/>
            <person name="Krizsan K."/>
            <person name="Foldi C."/>
            <person name="Dima B."/>
            <person name="Sanchez-Garcia M."/>
            <person name="Sanchez-Ramirez S."/>
            <person name="Szollosi G.J."/>
            <person name="Szarkandi J.G."/>
            <person name="Papp V."/>
            <person name="Albert L."/>
            <person name="Andreopoulos W."/>
            <person name="Angelini C."/>
            <person name="Antonin V."/>
            <person name="Barry K.W."/>
            <person name="Bougher N.L."/>
            <person name="Buchanan P."/>
            <person name="Buyck B."/>
            <person name="Bense V."/>
            <person name="Catcheside P."/>
            <person name="Chovatia M."/>
            <person name="Cooper J."/>
            <person name="Damon W."/>
            <person name="Desjardin D."/>
            <person name="Finy P."/>
            <person name="Geml J."/>
            <person name="Haridas S."/>
            <person name="Hughes K."/>
            <person name="Justo A."/>
            <person name="Karasinski D."/>
            <person name="Kautmanova I."/>
            <person name="Kiss B."/>
            <person name="Kocsube S."/>
            <person name="Kotiranta H."/>
            <person name="LaButti K.M."/>
            <person name="Lechner B.E."/>
            <person name="Liimatainen K."/>
            <person name="Lipzen A."/>
            <person name="Lukacs Z."/>
            <person name="Mihaltcheva S."/>
            <person name="Morgado L.N."/>
            <person name="Niskanen T."/>
            <person name="Noordeloos M.E."/>
            <person name="Ohm R.A."/>
            <person name="Ortiz-Santana B."/>
            <person name="Ovrebo C."/>
            <person name="Racz N."/>
            <person name="Riley R."/>
            <person name="Savchenko A."/>
            <person name="Shiryaev A."/>
            <person name="Soop K."/>
            <person name="Spirin V."/>
            <person name="Szebenyi C."/>
            <person name="Tomsovsky M."/>
            <person name="Tulloss R.E."/>
            <person name="Uehling J."/>
            <person name="Grigoriev I.V."/>
            <person name="Vagvolgyi C."/>
            <person name="Papp T."/>
            <person name="Martin F.M."/>
            <person name="Miettinen O."/>
            <person name="Hibbett D.S."/>
            <person name="Nagy L.G."/>
        </authorList>
    </citation>
    <scope>NUCLEOTIDE SEQUENCE [LARGE SCALE GENOMIC DNA]</scope>
    <source>
        <strain evidence="1 2">NL-1719</strain>
    </source>
</reference>
<evidence type="ECO:0000313" key="2">
    <source>
        <dbReference type="Proteomes" id="UP000308600"/>
    </source>
</evidence>
<accession>A0ACD3A008</accession>
<keyword evidence="2" id="KW-1185">Reference proteome</keyword>
<gene>
    <name evidence="1" type="ORF">BDN72DRAFT_865523</name>
</gene>
<protein>
    <submittedName>
        <fullName evidence="1">Uncharacterized protein</fullName>
    </submittedName>
</protein>
<dbReference type="Proteomes" id="UP000308600">
    <property type="component" value="Unassembled WGS sequence"/>
</dbReference>
<evidence type="ECO:0000313" key="1">
    <source>
        <dbReference type="EMBL" id="TFK58981.1"/>
    </source>
</evidence>
<organism evidence="1 2">
    <name type="scientific">Pluteus cervinus</name>
    <dbReference type="NCBI Taxonomy" id="181527"/>
    <lineage>
        <taxon>Eukaryota</taxon>
        <taxon>Fungi</taxon>
        <taxon>Dikarya</taxon>
        <taxon>Basidiomycota</taxon>
        <taxon>Agaricomycotina</taxon>
        <taxon>Agaricomycetes</taxon>
        <taxon>Agaricomycetidae</taxon>
        <taxon>Agaricales</taxon>
        <taxon>Pluteineae</taxon>
        <taxon>Pluteaceae</taxon>
        <taxon>Pluteus</taxon>
    </lineage>
</organism>
<proteinExistence type="predicted"/>
<name>A0ACD3A008_9AGAR</name>